<dbReference type="GO" id="GO:0015031">
    <property type="term" value="P:protein transport"/>
    <property type="evidence" value="ECO:0007669"/>
    <property type="project" value="UniProtKB-KW"/>
</dbReference>
<name>A0A6A2YJP8_HIBSY</name>
<evidence type="ECO:0000256" key="3">
    <source>
        <dbReference type="ARBA" id="ARBA00022448"/>
    </source>
</evidence>
<evidence type="ECO:0000256" key="9">
    <source>
        <dbReference type="SAM" id="Phobius"/>
    </source>
</evidence>
<keyword evidence="8 9" id="KW-0472">Membrane</keyword>
<feature type="transmembrane region" description="Helical" evidence="9">
    <location>
        <begin position="374"/>
        <end position="395"/>
    </location>
</feature>
<evidence type="ECO:0000256" key="8">
    <source>
        <dbReference type="ARBA" id="ARBA00023136"/>
    </source>
</evidence>
<evidence type="ECO:0000313" key="11">
    <source>
        <dbReference type="Proteomes" id="UP000436088"/>
    </source>
</evidence>
<protein>
    <submittedName>
        <fullName evidence="10">2-phosphoglycolate phosphatase 2 isoform 1</fullName>
    </submittedName>
</protein>
<feature type="transmembrane region" description="Helical" evidence="9">
    <location>
        <begin position="509"/>
        <end position="526"/>
    </location>
</feature>
<gene>
    <name evidence="10" type="ORF">F3Y22_tig00111398pilonHSYRG00044</name>
</gene>
<evidence type="ECO:0000256" key="1">
    <source>
        <dbReference type="ARBA" id="ARBA00004141"/>
    </source>
</evidence>
<dbReference type="InterPro" id="IPR004813">
    <property type="entry name" value="OPT"/>
</dbReference>
<organism evidence="10 11">
    <name type="scientific">Hibiscus syriacus</name>
    <name type="common">Rose of Sharon</name>
    <dbReference type="NCBI Taxonomy" id="106335"/>
    <lineage>
        <taxon>Eukaryota</taxon>
        <taxon>Viridiplantae</taxon>
        <taxon>Streptophyta</taxon>
        <taxon>Embryophyta</taxon>
        <taxon>Tracheophyta</taxon>
        <taxon>Spermatophyta</taxon>
        <taxon>Magnoliopsida</taxon>
        <taxon>eudicotyledons</taxon>
        <taxon>Gunneridae</taxon>
        <taxon>Pentapetalae</taxon>
        <taxon>rosids</taxon>
        <taxon>malvids</taxon>
        <taxon>Malvales</taxon>
        <taxon>Malvaceae</taxon>
        <taxon>Malvoideae</taxon>
        <taxon>Hibiscus</taxon>
    </lineage>
</organism>
<proteinExistence type="inferred from homology"/>
<dbReference type="PANTHER" id="PTHR22601">
    <property type="entry name" value="ISP4 LIKE PROTEIN"/>
    <property type="match status" value="1"/>
</dbReference>
<feature type="transmembrane region" description="Helical" evidence="9">
    <location>
        <begin position="166"/>
        <end position="193"/>
    </location>
</feature>
<feature type="transmembrane region" description="Helical" evidence="9">
    <location>
        <begin position="303"/>
        <end position="321"/>
    </location>
</feature>
<keyword evidence="4 9" id="KW-0812">Transmembrane</keyword>
<evidence type="ECO:0000313" key="10">
    <source>
        <dbReference type="EMBL" id="KAE8679509.1"/>
    </source>
</evidence>
<feature type="transmembrane region" description="Helical" evidence="9">
    <location>
        <begin position="576"/>
        <end position="600"/>
    </location>
</feature>
<feature type="transmembrane region" description="Helical" evidence="9">
    <location>
        <begin position="131"/>
        <end position="154"/>
    </location>
</feature>
<evidence type="ECO:0000256" key="2">
    <source>
        <dbReference type="ARBA" id="ARBA00005484"/>
    </source>
</evidence>
<dbReference type="Pfam" id="PF03169">
    <property type="entry name" value="OPT"/>
    <property type="match status" value="2"/>
</dbReference>
<evidence type="ECO:0000256" key="7">
    <source>
        <dbReference type="ARBA" id="ARBA00022989"/>
    </source>
</evidence>
<evidence type="ECO:0000256" key="4">
    <source>
        <dbReference type="ARBA" id="ARBA00022692"/>
    </source>
</evidence>
<keyword evidence="7 9" id="KW-1133">Transmembrane helix</keyword>
<accession>A0A6A2YJP8</accession>
<keyword evidence="6" id="KW-0653">Protein transport</keyword>
<dbReference type="Proteomes" id="UP000436088">
    <property type="component" value="Unassembled WGS sequence"/>
</dbReference>
<sequence length="641" mass="73461">MEHQDSKVITPSHRTKEIDNVNIPESSYDEVNDSPIEQVRLTVLINDDTTLPCLTFRTWALGITSYAVLSFLNQFFQYRQNSLQISLVSAQIVVLPLGKLMAAYLPRKLLKIPWTKWSFSLNPGPFNMKELVLITIFANSGSTYVYAVNIITIVKAFYHGQIHPLAALLLAQTTQVGFSFITDVTDAIVVLSVAHHHYFFWNIYMLGYGWAGMFRKFLVDLPFMWWPNNLVQVSLFRALHDDEVRSKGGLTRLQFFLVVFISSFAYYIVPNYLFPSITALSFVCWLWKDSVTAQIIGASRWTWGRIVFLGLLFILIPIAYWSNSYDAMRFPIISSHVFADDGGKYNVSRVLNFTTYEFDQQGYDGYSKINLSSLYILMVLVLPHWPLQCLMLYFFMDGKIDEEKLQISPTMVVLHAVDYCNRTHRAYFRRLWQTIPTPVLGFLLAIVSAMFFTLPVGVIMATTNQLVGTVVESCVYFGTSWWLLTTVENICDPSKLPQGSPWTCPGDDIFFNASIIWGVVGPLRIFGRIGLYSKMNYFFLIGILAPFPIWVLSRMFPYQKWIKLINMPSIVGGSGYLPAARVVNYWCWGTVGLVFNLFVYMRYKGWWARHNCILSAGFDVGVAFMAILCYFTLQMWDINGP</sequence>
<dbReference type="InterPro" id="IPR004648">
    <property type="entry name" value="Oligpept_transpt"/>
</dbReference>
<feature type="transmembrane region" description="Helical" evidence="9">
    <location>
        <begin position="439"/>
        <end position="461"/>
    </location>
</feature>
<feature type="transmembrane region" description="Helical" evidence="9">
    <location>
        <begin position="56"/>
        <end position="76"/>
    </location>
</feature>
<feature type="transmembrane region" description="Helical" evidence="9">
    <location>
        <begin position="83"/>
        <end position="105"/>
    </location>
</feature>
<comment type="subcellular location">
    <subcellularLocation>
        <location evidence="1">Membrane</location>
        <topology evidence="1">Multi-pass membrane protein</topology>
    </subcellularLocation>
</comment>
<feature type="transmembrane region" description="Helical" evidence="9">
    <location>
        <begin position="612"/>
        <end position="633"/>
    </location>
</feature>
<dbReference type="NCBIfam" id="TIGR00728">
    <property type="entry name" value="OPT_sfam"/>
    <property type="match status" value="2"/>
</dbReference>
<dbReference type="GO" id="GO:0016020">
    <property type="term" value="C:membrane"/>
    <property type="evidence" value="ECO:0007669"/>
    <property type="project" value="UniProtKB-SubCell"/>
</dbReference>
<dbReference type="AlphaFoldDB" id="A0A6A2YJP8"/>
<dbReference type="GO" id="GO:0035673">
    <property type="term" value="F:oligopeptide transmembrane transporter activity"/>
    <property type="evidence" value="ECO:0007669"/>
    <property type="project" value="InterPro"/>
</dbReference>
<reference evidence="10" key="1">
    <citation type="submission" date="2019-09" db="EMBL/GenBank/DDBJ databases">
        <title>Draft genome information of white flower Hibiscus syriacus.</title>
        <authorList>
            <person name="Kim Y.-M."/>
        </authorList>
    </citation>
    <scope>NUCLEOTIDE SEQUENCE [LARGE SCALE GENOMIC DNA]</scope>
    <source>
        <strain evidence="10">YM2019G1</strain>
    </source>
</reference>
<keyword evidence="11" id="KW-1185">Reference proteome</keyword>
<dbReference type="EMBL" id="VEPZ02001330">
    <property type="protein sequence ID" value="KAE8679509.1"/>
    <property type="molecule type" value="Genomic_DNA"/>
</dbReference>
<keyword evidence="3" id="KW-0813">Transport</keyword>
<keyword evidence="5" id="KW-0571">Peptide transport</keyword>
<comment type="similarity">
    <text evidence="2">Belongs to the oligopeptide OPT transporter (TC 2.A.67.1) family.</text>
</comment>
<feature type="transmembrane region" description="Helical" evidence="9">
    <location>
        <begin position="249"/>
        <end position="267"/>
    </location>
</feature>
<feature type="transmembrane region" description="Helical" evidence="9">
    <location>
        <begin position="538"/>
        <end position="556"/>
    </location>
</feature>
<evidence type="ECO:0000256" key="5">
    <source>
        <dbReference type="ARBA" id="ARBA00022856"/>
    </source>
</evidence>
<feature type="transmembrane region" description="Helical" evidence="9">
    <location>
        <begin position="199"/>
        <end position="218"/>
    </location>
</feature>
<comment type="caution">
    <text evidence="10">The sequence shown here is derived from an EMBL/GenBank/DDBJ whole genome shotgun (WGS) entry which is preliminary data.</text>
</comment>
<evidence type="ECO:0000256" key="6">
    <source>
        <dbReference type="ARBA" id="ARBA00022927"/>
    </source>
</evidence>